<dbReference type="PANTHER" id="PTHR12984:SF6">
    <property type="entry name" value="SCY1-LIKE PROTEIN 2"/>
    <property type="match status" value="1"/>
</dbReference>
<dbReference type="InterPro" id="IPR000719">
    <property type="entry name" value="Prot_kinase_dom"/>
</dbReference>
<feature type="compositionally biased region" description="Low complexity" evidence="1">
    <location>
        <begin position="751"/>
        <end position="763"/>
    </location>
</feature>
<dbReference type="Gene3D" id="1.25.10.10">
    <property type="entry name" value="Leucine-rich Repeat Variant"/>
    <property type="match status" value="1"/>
</dbReference>
<keyword evidence="4" id="KW-1185">Reference proteome</keyword>
<evidence type="ECO:0000259" key="2">
    <source>
        <dbReference type="PROSITE" id="PS50011"/>
    </source>
</evidence>
<dbReference type="GO" id="GO:0005524">
    <property type="term" value="F:ATP binding"/>
    <property type="evidence" value="ECO:0007669"/>
    <property type="project" value="InterPro"/>
</dbReference>
<proteinExistence type="predicted"/>
<dbReference type="GO" id="GO:0004672">
    <property type="term" value="F:protein kinase activity"/>
    <property type="evidence" value="ECO:0007669"/>
    <property type="project" value="InterPro"/>
</dbReference>
<dbReference type="Gene3D" id="1.10.510.10">
    <property type="entry name" value="Transferase(Phosphotransferase) domain 1"/>
    <property type="match status" value="1"/>
</dbReference>
<sequence length="773" mass="80807">MKVPIGELIQLLKKDISTLCRLRHPCLLEVVEPISESPTSLAFVTERLLGNLANVLGNYTNFTHGIDRTLEKYELDELEIQKGVLQLAKGLQFLHADAKLIHANLVPEAVYINAKGDWKLAGFQFAQWNQYSPNATDAGKPNFPEHNAPSTNLLHLPNLDFSSPEYVLSHSLIPASDSFGLGCLVHALYNHGNSPIRSQSNILTYRSALEALPSKLVSFSRDQTVQRIIVDLLMQDPSHRPPLSSLASHPVFQTPLLAAVRFLEDMPTKSDLEKAQFFKRLTGTLAQFPPTIVQRKFLPALMSELKTPTLVPFALPAVLAASAKATTPREFMSTVFPAIRPLLTCSNPPQVMLALLQHVNLLATQLGPKDFARESVPMFSTALGMTDQPQVQSAALTQLATSVGTESPLPAIRLIDTSHLRSVLLPRIAAFLGPATDTPNAAPPPFNPALVSPALDALHASFPALDRDFISTSLVPILRLAASRIPASPDSPALVCKLMAMFHDLATSKDIALAPQAIALGLVPALLKLAFAPGVDTVAGFQAVMAEARAMLTEVERAHVGTVRGKEALASRTAEVLGTTTAMGSGSGYGGAGTVKGAGSGLSLGAMGAASALASRNLDQLSLATATSAMQQPSSAGGLGGGMSRPLASSSPFTMTGPQVPIQAFGLASTPAHGSASASASSAWSNAFSSSSSPFASTASNGAQSAWSALATTSSASGSASHLALNNPFTTPSMVASQAPLQPRQAGGAGTSANAAGSGGSSQADLLKMFDPL</sequence>
<dbReference type="SMART" id="SM00220">
    <property type="entry name" value="S_TKc"/>
    <property type="match status" value="1"/>
</dbReference>
<accession>A0A1Y2HN55</accession>
<dbReference type="OrthoDB" id="79687at2759"/>
<feature type="region of interest" description="Disordered" evidence="1">
    <location>
        <begin position="739"/>
        <end position="763"/>
    </location>
</feature>
<name>A0A1Y2HN55_9FUNG</name>
<dbReference type="Proteomes" id="UP000193411">
    <property type="component" value="Unassembled WGS sequence"/>
</dbReference>
<organism evidence="3 4">
    <name type="scientific">Catenaria anguillulae PL171</name>
    <dbReference type="NCBI Taxonomy" id="765915"/>
    <lineage>
        <taxon>Eukaryota</taxon>
        <taxon>Fungi</taxon>
        <taxon>Fungi incertae sedis</taxon>
        <taxon>Blastocladiomycota</taxon>
        <taxon>Blastocladiomycetes</taxon>
        <taxon>Blastocladiales</taxon>
        <taxon>Catenariaceae</taxon>
        <taxon>Catenaria</taxon>
    </lineage>
</organism>
<dbReference type="Pfam" id="PF00069">
    <property type="entry name" value="Pkinase"/>
    <property type="match status" value="1"/>
</dbReference>
<gene>
    <name evidence="3" type="ORF">BCR44DRAFT_34290</name>
</gene>
<dbReference type="InterPro" id="IPR011989">
    <property type="entry name" value="ARM-like"/>
</dbReference>
<feature type="region of interest" description="Disordered" evidence="1">
    <location>
        <begin position="629"/>
        <end position="655"/>
    </location>
</feature>
<dbReference type="AlphaFoldDB" id="A0A1Y2HN55"/>
<feature type="domain" description="Protein kinase" evidence="2">
    <location>
        <begin position="1"/>
        <end position="252"/>
    </location>
</feature>
<evidence type="ECO:0000313" key="3">
    <source>
        <dbReference type="EMBL" id="ORZ35241.1"/>
    </source>
</evidence>
<dbReference type="SUPFAM" id="SSF56112">
    <property type="entry name" value="Protein kinase-like (PK-like)"/>
    <property type="match status" value="1"/>
</dbReference>
<reference evidence="3 4" key="1">
    <citation type="submission" date="2016-07" db="EMBL/GenBank/DDBJ databases">
        <title>Pervasive Adenine N6-methylation of Active Genes in Fungi.</title>
        <authorList>
            <consortium name="DOE Joint Genome Institute"/>
            <person name="Mondo S.J."/>
            <person name="Dannebaum R.O."/>
            <person name="Kuo R.C."/>
            <person name="Labutti K."/>
            <person name="Haridas S."/>
            <person name="Kuo A."/>
            <person name="Salamov A."/>
            <person name="Ahrendt S.R."/>
            <person name="Lipzen A."/>
            <person name="Sullivan W."/>
            <person name="Andreopoulos W.B."/>
            <person name="Clum A."/>
            <person name="Lindquist E."/>
            <person name="Daum C."/>
            <person name="Ramamoorthy G.K."/>
            <person name="Gryganskyi A."/>
            <person name="Culley D."/>
            <person name="Magnuson J.K."/>
            <person name="James T.Y."/>
            <person name="O'Malley M.A."/>
            <person name="Stajich J.E."/>
            <person name="Spatafora J.W."/>
            <person name="Visel A."/>
            <person name="Grigoriev I.V."/>
        </authorList>
    </citation>
    <scope>NUCLEOTIDE SEQUENCE [LARGE SCALE GENOMIC DNA]</scope>
    <source>
        <strain evidence="3 4">PL171</strain>
    </source>
</reference>
<evidence type="ECO:0000256" key="1">
    <source>
        <dbReference type="SAM" id="MobiDB-lite"/>
    </source>
</evidence>
<protein>
    <submittedName>
        <fullName evidence="3">Kinase-like domain-containing protein</fullName>
    </submittedName>
</protein>
<dbReference type="InterPro" id="IPR016024">
    <property type="entry name" value="ARM-type_fold"/>
</dbReference>
<dbReference type="CDD" id="cd14011">
    <property type="entry name" value="PK_SCY1_like"/>
    <property type="match status" value="1"/>
</dbReference>
<keyword evidence="3" id="KW-0808">Transferase</keyword>
<dbReference type="EMBL" id="MCFL01000023">
    <property type="protein sequence ID" value="ORZ35241.1"/>
    <property type="molecule type" value="Genomic_DNA"/>
</dbReference>
<evidence type="ECO:0000313" key="4">
    <source>
        <dbReference type="Proteomes" id="UP000193411"/>
    </source>
</evidence>
<dbReference type="PROSITE" id="PS50011">
    <property type="entry name" value="PROTEIN_KINASE_DOM"/>
    <property type="match status" value="1"/>
</dbReference>
<dbReference type="InterPro" id="IPR011009">
    <property type="entry name" value="Kinase-like_dom_sf"/>
</dbReference>
<comment type="caution">
    <text evidence="3">The sequence shown here is derived from an EMBL/GenBank/DDBJ whole genome shotgun (WGS) entry which is preliminary data.</text>
</comment>
<dbReference type="STRING" id="765915.A0A1Y2HN55"/>
<dbReference type="SUPFAM" id="SSF48371">
    <property type="entry name" value="ARM repeat"/>
    <property type="match status" value="1"/>
</dbReference>
<keyword evidence="3" id="KW-0418">Kinase</keyword>
<dbReference type="InterPro" id="IPR051177">
    <property type="entry name" value="CIK-Related_Protein"/>
</dbReference>
<dbReference type="PANTHER" id="PTHR12984">
    <property type="entry name" value="SCY1-RELATED S/T PROTEIN KINASE-LIKE"/>
    <property type="match status" value="1"/>
</dbReference>